<dbReference type="CDD" id="cd06579">
    <property type="entry name" value="TM_PBP1_transp_AraH_like"/>
    <property type="match status" value="1"/>
</dbReference>
<comment type="caution">
    <text evidence="7">The sequence shown here is derived from an EMBL/GenBank/DDBJ whole genome shotgun (WGS) entry which is preliminary data.</text>
</comment>
<organism evidence="7 8">
    <name type="scientific">Criibacterium bergeronii</name>
    <dbReference type="NCBI Taxonomy" id="1871336"/>
    <lineage>
        <taxon>Bacteria</taxon>
        <taxon>Bacillati</taxon>
        <taxon>Bacillota</taxon>
        <taxon>Clostridia</taxon>
        <taxon>Peptostreptococcales</taxon>
        <taxon>Filifactoraceae</taxon>
        <taxon>Criibacterium</taxon>
    </lineage>
</organism>
<accession>A0A371IMP5</accession>
<keyword evidence="4 6" id="KW-1133">Transmembrane helix</keyword>
<dbReference type="EMBL" id="MBEW02000004">
    <property type="protein sequence ID" value="RDY21748.1"/>
    <property type="molecule type" value="Genomic_DNA"/>
</dbReference>
<dbReference type="Proteomes" id="UP000093352">
    <property type="component" value="Unassembled WGS sequence"/>
</dbReference>
<gene>
    <name evidence="7" type="ORF">BBG48_002670</name>
</gene>
<evidence type="ECO:0000256" key="1">
    <source>
        <dbReference type="ARBA" id="ARBA00004651"/>
    </source>
</evidence>
<feature type="transmembrane region" description="Helical" evidence="6">
    <location>
        <begin position="265"/>
        <end position="284"/>
    </location>
</feature>
<protein>
    <submittedName>
        <fullName evidence="7">ABC transporter permease</fullName>
    </submittedName>
</protein>
<evidence type="ECO:0000256" key="3">
    <source>
        <dbReference type="ARBA" id="ARBA00022692"/>
    </source>
</evidence>
<dbReference type="STRING" id="1871336.BBG48_02505"/>
<dbReference type="RefSeq" id="WP_068912523.1">
    <property type="nucleotide sequence ID" value="NZ_MBEW02000004.1"/>
</dbReference>
<feature type="transmembrane region" description="Helical" evidence="6">
    <location>
        <begin position="187"/>
        <end position="205"/>
    </location>
</feature>
<dbReference type="PANTHER" id="PTHR32196">
    <property type="entry name" value="ABC TRANSPORTER PERMEASE PROTEIN YPHD-RELATED-RELATED"/>
    <property type="match status" value="1"/>
</dbReference>
<feature type="transmembrane region" description="Helical" evidence="6">
    <location>
        <begin position="239"/>
        <end position="259"/>
    </location>
</feature>
<dbReference type="Pfam" id="PF02653">
    <property type="entry name" value="BPD_transp_2"/>
    <property type="match status" value="1"/>
</dbReference>
<dbReference type="InterPro" id="IPR001851">
    <property type="entry name" value="ABC_transp_permease"/>
</dbReference>
<proteinExistence type="predicted"/>
<feature type="transmembrane region" description="Helical" evidence="6">
    <location>
        <begin position="147"/>
        <end position="167"/>
    </location>
</feature>
<dbReference type="AlphaFoldDB" id="A0A371IMP5"/>
<keyword evidence="5 6" id="KW-0472">Membrane</keyword>
<keyword evidence="3 6" id="KW-0812">Transmembrane</keyword>
<evidence type="ECO:0000256" key="4">
    <source>
        <dbReference type="ARBA" id="ARBA00022989"/>
    </source>
</evidence>
<dbReference type="GO" id="GO:0005886">
    <property type="term" value="C:plasma membrane"/>
    <property type="evidence" value="ECO:0007669"/>
    <property type="project" value="UniProtKB-SubCell"/>
</dbReference>
<feature type="transmembrane region" description="Helical" evidence="6">
    <location>
        <begin position="36"/>
        <end position="57"/>
    </location>
</feature>
<dbReference type="PANTHER" id="PTHR32196:SF72">
    <property type="entry name" value="RIBOSE IMPORT PERMEASE PROTEIN RBSC"/>
    <property type="match status" value="1"/>
</dbReference>
<keyword evidence="8" id="KW-1185">Reference proteome</keyword>
<keyword evidence="2" id="KW-1003">Cell membrane</keyword>
<evidence type="ECO:0000256" key="5">
    <source>
        <dbReference type="ARBA" id="ARBA00023136"/>
    </source>
</evidence>
<evidence type="ECO:0000256" key="2">
    <source>
        <dbReference type="ARBA" id="ARBA00022475"/>
    </source>
</evidence>
<name>A0A371IMP5_9FIRM</name>
<feature type="transmembrane region" description="Helical" evidence="6">
    <location>
        <begin position="116"/>
        <end position="140"/>
    </location>
</feature>
<evidence type="ECO:0000313" key="8">
    <source>
        <dbReference type="Proteomes" id="UP000093352"/>
    </source>
</evidence>
<dbReference type="GO" id="GO:0022857">
    <property type="term" value="F:transmembrane transporter activity"/>
    <property type="evidence" value="ECO:0007669"/>
    <property type="project" value="InterPro"/>
</dbReference>
<sequence length="343" mass="36206">MDTLKTNKQNNSNLSIAEEFAEKIKSQQKKDKLSKAAPLIVLATIIVLASIFVKGFFSLTNVVNLLNQISIPLVLATGLTFVILIGCIDLSLEGVMGLAGSVVSLLVLNNKNGNNFGILAFIIILLLGASIGALTGFLHVKMRIPSFIVTFGMGSVATGFAIMSYMGKPATITDPMFAKLSSGSLLGIPYLTWIAFVVFAIGVFLQKYTAFGASVYAIGDNESIVRANGINIDKVKIKIFAWCALCASVAGIFGAIRLQRGEFSIGVNNLFTTITALVVGGAALSGGKGGMFQSLVGVLSITVIQNCMILIGVNPFIQEAVKGVIIIIAVSLSISRDSKFIVK</sequence>
<reference evidence="7 8" key="1">
    <citation type="journal article" date="2016" name="Genome Announc.">
        <title>Draft Genome Sequence of Criibacterium bergeronii gen. nov., sp. nov., Strain CCRI-22567T, Isolated from a Vaginal Sample from a Woman with Bacterial Vaginosis.</title>
        <authorList>
            <person name="Maheux A.F."/>
            <person name="Berube E."/>
            <person name="Boudreau D.K."/>
            <person name="Raymond F."/>
            <person name="Corbeil J."/>
            <person name="Roy P.H."/>
            <person name="Boissinot M."/>
            <person name="Omar R.F."/>
        </authorList>
    </citation>
    <scope>NUCLEOTIDE SEQUENCE [LARGE SCALE GENOMIC DNA]</scope>
    <source>
        <strain evidence="7 8">CCRI-22567</strain>
    </source>
</reference>
<feature type="transmembrane region" description="Helical" evidence="6">
    <location>
        <begin position="296"/>
        <end position="317"/>
    </location>
</feature>
<comment type="subcellular location">
    <subcellularLocation>
        <location evidence="1">Cell membrane</location>
        <topology evidence="1">Multi-pass membrane protein</topology>
    </subcellularLocation>
</comment>
<evidence type="ECO:0000313" key="7">
    <source>
        <dbReference type="EMBL" id="RDY21748.1"/>
    </source>
</evidence>
<evidence type="ECO:0000256" key="6">
    <source>
        <dbReference type="SAM" id="Phobius"/>
    </source>
</evidence>
<feature type="transmembrane region" description="Helical" evidence="6">
    <location>
        <begin position="69"/>
        <end position="87"/>
    </location>
</feature>